<evidence type="ECO:0000256" key="3">
    <source>
        <dbReference type="ARBA" id="ARBA00023163"/>
    </source>
</evidence>
<dbReference type="GO" id="GO:0000976">
    <property type="term" value="F:transcription cis-regulatory region binding"/>
    <property type="evidence" value="ECO:0007669"/>
    <property type="project" value="TreeGrafter"/>
</dbReference>
<keyword evidence="2" id="KW-0238">DNA-binding</keyword>
<dbReference type="PANTHER" id="PTHR30055:SF234">
    <property type="entry name" value="HTH-TYPE TRANSCRIPTIONAL REGULATOR BETI"/>
    <property type="match status" value="1"/>
</dbReference>
<dbReference type="GO" id="GO:0003700">
    <property type="term" value="F:DNA-binding transcription factor activity"/>
    <property type="evidence" value="ECO:0007669"/>
    <property type="project" value="TreeGrafter"/>
</dbReference>
<dbReference type="OrthoDB" id="2356263at2"/>
<dbReference type="InterPro" id="IPR050109">
    <property type="entry name" value="HTH-type_TetR-like_transc_reg"/>
</dbReference>
<keyword evidence="6" id="KW-1185">Reference proteome</keyword>
<dbReference type="EMBL" id="MBLM01000028">
    <property type="protein sequence ID" value="OHV43768.1"/>
    <property type="molecule type" value="Genomic_DNA"/>
</dbReference>
<name>A0A1S1RAA6_9ACTN</name>
<dbReference type="AlphaFoldDB" id="A0A1S1RAA6"/>
<dbReference type="Pfam" id="PF00440">
    <property type="entry name" value="TetR_N"/>
    <property type="match status" value="1"/>
</dbReference>
<evidence type="ECO:0000313" key="6">
    <source>
        <dbReference type="Proteomes" id="UP000179627"/>
    </source>
</evidence>
<comment type="caution">
    <text evidence="5">The sequence shown here is derived from an EMBL/GenBank/DDBJ whole genome shotgun (WGS) entry which is preliminary data.</text>
</comment>
<gene>
    <name evidence="5" type="ORF">CC117_32520</name>
</gene>
<keyword evidence="1" id="KW-0805">Transcription regulation</keyword>
<dbReference type="Proteomes" id="UP000179627">
    <property type="component" value="Unassembled WGS sequence"/>
</dbReference>
<evidence type="ECO:0000259" key="4">
    <source>
        <dbReference type="Pfam" id="PF00440"/>
    </source>
</evidence>
<dbReference type="RefSeq" id="WP_071082667.1">
    <property type="nucleotide sequence ID" value="NZ_MBLM01000028.1"/>
</dbReference>
<dbReference type="PANTHER" id="PTHR30055">
    <property type="entry name" value="HTH-TYPE TRANSCRIPTIONAL REGULATOR RUTR"/>
    <property type="match status" value="1"/>
</dbReference>
<accession>A0A1S1RAA6</accession>
<protein>
    <recommendedName>
        <fullName evidence="4">HTH tetR-type domain-containing protein</fullName>
    </recommendedName>
</protein>
<dbReference type="SUPFAM" id="SSF46689">
    <property type="entry name" value="Homeodomain-like"/>
    <property type="match status" value="1"/>
</dbReference>
<reference evidence="6" key="1">
    <citation type="submission" date="2016-07" db="EMBL/GenBank/DDBJ databases">
        <title>Sequence Frankia sp. strain CcI1.17.</title>
        <authorList>
            <person name="Ghodhbane-Gtari F."/>
            <person name="Swanson E."/>
            <person name="Gueddou A."/>
            <person name="Morris K."/>
            <person name="Hezbri K."/>
            <person name="Ktari A."/>
            <person name="Nouioui I."/>
            <person name="Abebe-Akele F."/>
            <person name="Simpson S."/>
            <person name="Thomas K."/>
            <person name="Gtari M."/>
            <person name="Tisa L.S."/>
            <person name="Hurst S."/>
        </authorList>
    </citation>
    <scope>NUCLEOTIDE SEQUENCE [LARGE SCALE GENOMIC DNA]</scope>
    <source>
        <strain evidence="6">Cc1.17</strain>
    </source>
</reference>
<proteinExistence type="predicted"/>
<dbReference type="Gene3D" id="1.10.357.10">
    <property type="entry name" value="Tetracycline Repressor, domain 2"/>
    <property type="match status" value="1"/>
</dbReference>
<evidence type="ECO:0000313" key="5">
    <source>
        <dbReference type="EMBL" id="OHV43768.1"/>
    </source>
</evidence>
<dbReference type="InterPro" id="IPR009057">
    <property type="entry name" value="Homeodomain-like_sf"/>
</dbReference>
<sequence>MTGASPPPSVRDRTPLELLAAAERLFAAHGIDGVSLRQIGNEAGHRNPAVVQYHFGSKTALLQAILEHRLPAINAHRTEILEALHREGRQNDLRSLVEAMARPLFELGPEAAHYVAFLARLMNHRRALETAADSATHTGAMSARLAGESIRAALGHIPHSLREHRILMAIELMVNTIANRQACVAAGEDDGLTQEMVEGDLLDGMVGLLSAPHTTPSKD</sequence>
<evidence type="ECO:0000256" key="2">
    <source>
        <dbReference type="ARBA" id="ARBA00023125"/>
    </source>
</evidence>
<organism evidence="5 6">
    <name type="scientific">Parafrankia colletiae</name>
    <dbReference type="NCBI Taxonomy" id="573497"/>
    <lineage>
        <taxon>Bacteria</taxon>
        <taxon>Bacillati</taxon>
        <taxon>Actinomycetota</taxon>
        <taxon>Actinomycetes</taxon>
        <taxon>Frankiales</taxon>
        <taxon>Frankiaceae</taxon>
        <taxon>Parafrankia</taxon>
    </lineage>
</organism>
<dbReference type="InterPro" id="IPR001647">
    <property type="entry name" value="HTH_TetR"/>
</dbReference>
<evidence type="ECO:0000256" key="1">
    <source>
        <dbReference type="ARBA" id="ARBA00023015"/>
    </source>
</evidence>
<keyword evidence="3" id="KW-0804">Transcription</keyword>
<feature type="domain" description="HTH tetR-type" evidence="4">
    <location>
        <begin position="18"/>
        <end position="65"/>
    </location>
</feature>